<dbReference type="Proteomes" id="UP000572680">
    <property type="component" value="Unassembled WGS sequence"/>
</dbReference>
<dbReference type="InterPro" id="IPR000847">
    <property type="entry name" value="LysR_HTH_N"/>
</dbReference>
<dbReference type="PRINTS" id="PR00039">
    <property type="entry name" value="HTHLYSR"/>
</dbReference>
<dbReference type="CDD" id="cd08414">
    <property type="entry name" value="PBP2_LTTR_aromatics_like"/>
    <property type="match status" value="1"/>
</dbReference>
<comment type="similarity">
    <text evidence="1">Belongs to the LysR transcriptional regulatory family.</text>
</comment>
<evidence type="ECO:0000313" key="8">
    <source>
        <dbReference type="Proteomes" id="UP000572680"/>
    </source>
</evidence>
<dbReference type="RefSeq" id="WP_182847633.1">
    <property type="nucleotide sequence ID" value="NZ_BAAALP010000045.1"/>
</dbReference>
<dbReference type="EMBL" id="JACJIA010000012">
    <property type="protein sequence ID" value="MBA8955664.1"/>
    <property type="molecule type" value="Genomic_DNA"/>
</dbReference>
<dbReference type="PROSITE" id="PS50931">
    <property type="entry name" value="HTH_LYSR"/>
    <property type="match status" value="1"/>
</dbReference>
<keyword evidence="8" id="KW-1185">Reference proteome</keyword>
<dbReference type="GO" id="GO:0003677">
    <property type="term" value="F:DNA binding"/>
    <property type="evidence" value="ECO:0007669"/>
    <property type="project" value="UniProtKB-KW"/>
</dbReference>
<feature type="domain" description="HTH lysR-type" evidence="6">
    <location>
        <begin position="1"/>
        <end position="58"/>
    </location>
</feature>
<organism evidence="7 8">
    <name type="scientific">Actinomadura namibiensis</name>
    <dbReference type="NCBI Taxonomy" id="182080"/>
    <lineage>
        <taxon>Bacteria</taxon>
        <taxon>Bacillati</taxon>
        <taxon>Actinomycetota</taxon>
        <taxon>Actinomycetes</taxon>
        <taxon>Streptosporangiales</taxon>
        <taxon>Thermomonosporaceae</taxon>
        <taxon>Actinomadura</taxon>
    </lineage>
</organism>
<dbReference type="GO" id="GO:0032993">
    <property type="term" value="C:protein-DNA complex"/>
    <property type="evidence" value="ECO:0007669"/>
    <property type="project" value="TreeGrafter"/>
</dbReference>
<name>A0A7W3QQF7_ACTNM</name>
<evidence type="ECO:0000256" key="5">
    <source>
        <dbReference type="SAM" id="Phobius"/>
    </source>
</evidence>
<dbReference type="AlphaFoldDB" id="A0A7W3QQF7"/>
<dbReference type="GO" id="GO:0003700">
    <property type="term" value="F:DNA-binding transcription factor activity"/>
    <property type="evidence" value="ECO:0007669"/>
    <property type="project" value="InterPro"/>
</dbReference>
<feature type="transmembrane region" description="Helical" evidence="5">
    <location>
        <begin position="229"/>
        <end position="249"/>
    </location>
</feature>
<dbReference type="Gene3D" id="1.10.10.10">
    <property type="entry name" value="Winged helix-like DNA-binding domain superfamily/Winged helix DNA-binding domain"/>
    <property type="match status" value="1"/>
</dbReference>
<dbReference type="PANTHER" id="PTHR30346:SF0">
    <property type="entry name" value="HCA OPERON TRANSCRIPTIONAL ACTIVATOR HCAR"/>
    <property type="match status" value="1"/>
</dbReference>
<keyword evidence="5" id="KW-0812">Transmembrane</keyword>
<dbReference type="FunFam" id="1.10.10.10:FF:000001">
    <property type="entry name" value="LysR family transcriptional regulator"/>
    <property type="match status" value="1"/>
</dbReference>
<dbReference type="SUPFAM" id="SSF46785">
    <property type="entry name" value="Winged helix' DNA-binding domain"/>
    <property type="match status" value="1"/>
</dbReference>
<evidence type="ECO:0000256" key="4">
    <source>
        <dbReference type="ARBA" id="ARBA00023163"/>
    </source>
</evidence>
<dbReference type="Pfam" id="PF00126">
    <property type="entry name" value="HTH_1"/>
    <property type="match status" value="1"/>
</dbReference>
<evidence type="ECO:0000259" key="6">
    <source>
        <dbReference type="PROSITE" id="PS50931"/>
    </source>
</evidence>
<dbReference type="PANTHER" id="PTHR30346">
    <property type="entry name" value="TRANSCRIPTIONAL DUAL REGULATOR HCAR-RELATED"/>
    <property type="match status" value="1"/>
</dbReference>
<dbReference type="SUPFAM" id="SSF53850">
    <property type="entry name" value="Periplasmic binding protein-like II"/>
    <property type="match status" value="1"/>
</dbReference>
<accession>A0A7W3QQF7</accession>
<protein>
    <submittedName>
        <fullName evidence="7">DNA-binding transcriptional LysR family regulator</fullName>
    </submittedName>
</protein>
<dbReference type="Pfam" id="PF03466">
    <property type="entry name" value="LysR_substrate"/>
    <property type="match status" value="1"/>
</dbReference>
<dbReference type="InterPro" id="IPR036388">
    <property type="entry name" value="WH-like_DNA-bd_sf"/>
</dbReference>
<comment type="caution">
    <text evidence="7">The sequence shown here is derived from an EMBL/GenBank/DDBJ whole genome shotgun (WGS) entry which is preliminary data.</text>
</comment>
<evidence type="ECO:0000256" key="1">
    <source>
        <dbReference type="ARBA" id="ARBA00009437"/>
    </source>
</evidence>
<gene>
    <name evidence="7" type="ORF">HNR61_007340</name>
</gene>
<keyword evidence="3 7" id="KW-0238">DNA-binding</keyword>
<keyword evidence="5" id="KW-1133">Transmembrane helix</keyword>
<keyword evidence="5" id="KW-0472">Membrane</keyword>
<dbReference type="InterPro" id="IPR036390">
    <property type="entry name" value="WH_DNA-bd_sf"/>
</dbReference>
<dbReference type="InterPro" id="IPR005119">
    <property type="entry name" value="LysR_subst-bd"/>
</dbReference>
<sequence>MNLDHFRSLVALAEELHFARAAQRCGLSQPQLSRQVRRVEEELGVLLFERTTREVRITPAGEAFVAEARRSLEHADRAVLAARRLGRGESGRLVVGFVGSAAHTLLPPVLRRFRDRYPGVELDLRELPSARQAEELAEGTLDVGVLYAPVHRDGLETRELFRGRLLAALPRTHPHAHRDPLPLPALADEGFVLFPRELGTALHAAITRAARAAGFEVRVVQEAVQMQTIVGLVAAGIGVSIVPWAVAAGSRRDDVVFRRLSPDVHGVSLHLAWRRGDPNPAVRGFRSVAPRPGADAGRAGQGSNL</sequence>
<evidence type="ECO:0000313" key="7">
    <source>
        <dbReference type="EMBL" id="MBA8955664.1"/>
    </source>
</evidence>
<dbReference type="Gene3D" id="3.40.190.10">
    <property type="entry name" value="Periplasmic binding protein-like II"/>
    <property type="match status" value="2"/>
</dbReference>
<proteinExistence type="inferred from homology"/>
<evidence type="ECO:0000256" key="2">
    <source>
        <dbReference type="ARBA" id="ARBA00023015"/>
    </source>
</evidence>
<keyword evidence="4" id="KW-0804">Transcription</keyword>
<evidence type="ECO:0000256" key="3">
    <source>
        <dbReference type="ARBA" id="ARBA00023125"/>
    </source>
</evidence>
<reference evidence="7 8" key="1">
    <citation type="submission" date="2020-08" db="EMBL/GenBank/DDBJ databases">
        <title>Genomic Encyclopedia of Type Strains, Phase IV (KMG-IV): sequencing the most valuable type-strain genomes for metagenomic binning, comparative biology and taxonomic classification.</title>
        <authorList>
            <person name="Goeker M."/>
        </authorList>
    </citation>
    <scope>NUCLEOTIDE SEQUENCE [LARGE SCALE GENOMIC DNA]</scope>
    <source>
        <strain evidence="7 8">DSM 44197</strain>
    </source>
</reference>
<keyword evidence="2" id="KW-0805">Transcription regulation</keyword>